<evidence type="ECO:0000259" key="11">
    <source>
        <dbReference type="Pfam" id="PF00171"/>
    </source>
</evidence>
<dbReference type="SUPFAM" id="SSF53720">
    <property type="entry name" value="ALDH-like"/>
    <property type="match status" value="1"/>
</dbReference>
<feature type="active site" evidence="7">
    <location>
        <position position="301"/>
    </location>
</feature>
<evidence type="ECO:0000256" key="5">
    <source>
        <dbReference type="ARBA" id="ARBA00023062"/>
    </source>
</evidence>
<evidence type="ECO:0000256" key="4">
    <source>
        <dbReference type="ARBA" id="ARBA00023027"/>
    </source>
</evidence>
<dbReference type="InterPro" id="IPR016161">
    <property type="entry name" value="Ald_DH/histidinol_DH"/>
</dbReference>
<protein>
    <recommendedName>
        <fullName evidence="9 10">Multifunctional fusion protein</fullName>
    </recommendedName>
    <domain>
        <recommendedName>
            <fullName evidence="10">Delta-1-pyrroline-5-carboxylate dehydrogenase</fullName>
            <shortName evidence="10">P5C dehydrogenase</shortName>
        </recommendedName>
        <alternativeName>
            <fullName evidence="9">L-glutamate gamma-semialdehyde dehydrogenase</fullName>
        </alternativeName>
    </domain>
    <domain>
        <recommendedName>
            <fullName evidence="9">L-glutamate gamma-semialdehyde dehydrogenase</fullName>
            <ecNumber evidence="9">1.2.1.88</ecNumber>
        </recommendedName>
    </domain>
</protein>
<evidence type="ECO:0000313" key="12">
    <source>
        <dbReference type="EMBL" id="CAG8477640.1"/>
    </source>
</evidence>
<comment type="similarity">
    <text evidence="2 8">Belongs to the aldehyde dehydrogenase family.</text>
</comment>
<comment type="pathway">
    <text evidence="1 9">Amino-acid degradation; L-proline degradation into L-glutamate; L-glutamate from L-proline: step 2/2.</text>
</comment>
<dbReference type="Gene3D" id="3.40.309.10">
    <property type="entry name" value="Aldehyde Dehydrogenase, Chain A, domain 2"/>
    <property type="match status" value="1"/>
</dbReference>
<proteinExistence type="inferred from homology"/>
<dbReference type="FunFam" id="3.40.309.10:FF:000005">
    <property type="entry name" value="1-pyrroline-5-carboxylate dehydrogenase 1"/>
    <property type="match status" value="1"/>
</dbReference>
<dbReference type="InterPro" id="IPR050485">
    <property type="entry name" value="Proline_metab_enzyme"/>
</dbReference>
<dbReference type="Proteomes" id="UP000789831">
    <property type="component" value="Unassembled WGS sequence"/>
</dbReference>
<dbReference type="PROSITE" id="PS00070">
    <property type="entry name" value="ALDEHYDE_DEHYDR_CYS"/>
    <property type="match status" value="1"/>
</dbReference>
<organism evidence="12 13">
    <name type="scientific">Ambispora gerdemannii</name>
    <dbReference type="NCBI Taxonomy" id="144530"/>
    <lineage>
        <taxon>Eukaryota</taxon>
        <taxon>Fungi</taxon>
        <taxon>Fungi incertae sedis</taxon>
        <taxon>Mucoromycota</taxon>
        <taxon>Glomeromycotina</taxon>
        <taxon>Glomeromycetes</taxon>
        <taxon>Archaeosporales</taxon>
        <taxon>Ambisporaceae</taxon>
        <taxon>Ambispora</taxon>
    </lineage>
</organism>
<dbReference type="NCBIfam" id="TIGR01236">
    <property type="entry name" value="D1pyr5carbox1"/>
    <property type="match status" value="1"/>
</dbReference>
<evidence type="ECO:0000256" key="6">
    <source>
        <dbReference type="ARBA" id="ARBA00048142"/>
    </source>
</evidence>
<keyword evidence="5 9" id="KW-0642">Proline metabolism</keyword>
<keyword evidence="13" id="KW-1185">Reference proteome</keyword>
<dbReference type="PANTHER" id="PTHR42862:SF1">
    <property type="entry name" value="DELTA-1-PYRROLINE-5-CARBOXYLATE DEHYDROGENASE 2, ISOFORM A-RELATED"/>
    <property type="match status" value="1"/>
</dbReference>
<evidence type="ECO:0000256" key="1">
    <source>
        <dbReference type="ARBA" id="ARBA00004786"/>
    </source>
</evidence>
<gene>
    <name evidence="12" type="ORF">AGERDE_LOCUS3064</name>
</gene>
<name>A0A9N8W8R1_9GLOM</name>
<evidence type="ECO:0000256" key="7">
    <source>
        <dbReference type="PROSITE-ProRule" id="PRU10007"/>
    </source>
</evidence>
<dbReference type="InterPro" id="IPR005931">
    <property type="entry name" value="P5CDH/ALDH4A1"/>
</dbReference>
<dbReference type="EMBL" id="CAJVPL010000277">
    <property type="protein sequence ID" value="CAG8477640.1"/>
    <property type="molecule type" value="Genomic_DNA"/>
</dbReference>
<dbReference type="Pfam" id="PF00171">
    <property type="entry name" value="Aldedh"/>
    <property type="match status" value="1"/>
</dbReference>
<dbReference type="Gene3D" id="3.40.605.10">
    <property type="entry name" value="Aldehyde Dehydrogenase, Chain A, domain 1"/>
    <property type="match status" value="1"/>
</dbReference>
<dbReference type="PANTHER" id="PTHR42862">
    <property type="entry name" value="DELTA-1-PYRROLINE-5-CARBOXYLATE DEHYDROGENASE 1, ISOFORM A-RELATED"/>
    <property type="match status" value="1"/>
</dbReference>
<evidence type="ECO:0000313" key="13">
    <source>
        <dbReference type="Proteomes" id="UP000789831"/>
    </source>
</evidence>
<dbReference type="InterPro" id="IPR016160">
    <property type="entry name" value="Ald_DH_CS_CYS"/>
</dbReference>
<evidence type="ECO:0000256" key="2">
    <source>
        <dbReference type="ARBA" id="ARBA00009986"/>
    </source>
</evidence>
<dbReference type="OrthoDB" id="5322683at2759"/>
<feature type="domain" description="Aldehyde dehydrogenase" evidence="11">
    <location>
        <begin position="70"/>
        <end position="535"/>
    </location>
</feature>
<dbReference type="GO" id="GO:0003842">
    <property type="term" value="F:L-glutamate gamma-semialdehyde dehydrogenase activity"/>
    <property type="evidence" value="ECO:0007669"/>
    <property type="project" value="UniProtKB-UniRule"/>
</dbReference>
<keyword evidence="3 8" id="KW-0560">Oxidoreductase</keyword>
<dbReference type="InterPro" id="IPR015590">
    <property type="entry name" value="Aldehyde_DH_dom"/>
</dbReference>
<accession>A0A9N8W8R1</accession>
<dbReference type="EC" id="1.2.1.88" evidence="9"/>
<dbReference type="InterPro" id="IPR029510">
    <property type="entry name" value="Ald_DH_CS_GLU"/>
</dbReference>
<dbReference type="FunFam" id="3.40.605.10:FF:000006">
    <property type="entry name" value="1-pyrroline-5-carboxylate dehydrogenase"/>
    <property type="match status" value="1"/>
</dbReference>
<dbReference type="GO" id="GO:0005759">
    <property type="term" value="C:mitochondrial matrix"/>
    <property type="evidence" value="ECO:0007669"/>
    <property type="project" value="TreeGrafter"/>
</dbReference>
<dbReference type="AlphaFoldDB" id="A0A9N8W8R1"/>
<comment type="catalytic activity">
    <reaction evidence="6 9">
        <text>L-glutamate 5-semialdehyde + NAD(+) + H2O = L-glutamate + NADH + 2 H(+)</text>
        <dbReference type="Rhea" id="RHEA:30235"/>
        <dbReference type="ChEBI" id="CHEBI:15377"/>
        <dbReference type="ChEBI" id="CHEBI:15378"/>
        <dbReference type="ChEBI" id="CHEBI:29985"/>
        <dbReference type="ChEBI" id="CHEBI:57540"/>
        <dbReference type="ChEBI" id="CHEBI:57945"/>
        <dbReference type="ChEBI" id="CHEBI:58066"/>
        <dbReference type="EC" id="1.2.1.88"/>
    </reaction>
</comment>
<evidence type="ECO:0000256" key="9">
    <source>
        <dbReference type="RuleBase" id="RU366016"/>
    </source>
</evidence>
<reference evidence="12" key="1">
    <citation type="submission" date="2021-06" db="EMBL/GenBank/DDBJ databases">
        <authorList>
            <person name="Kallberg Y."/>
            <person name="Tangrot J."/>
            <person name="Rosling A."/>
        </authorList>
    </citation>
    <scope>NUCLEOTIDE SEQUENCE</scope>
    <source>
        <strain evidence="12">MT106</strain>
    </source>
</reference>
<comment type="caution">
    <text evidence="12">The sequence shown here is derived from an EMBL/GenBank/DDBJ whole genome shotgun (WGS) entry which is preliminary data.</text>
</comment>
<evidence type="ECO:0000256" key="8">
    <source>
        <dbReference type="RuleBase" id="RU003345"/>
    </source>
</evidence>
<keyword evidence="4 9" id="KW-0520">NAD</keyword>
<evidence type="ECO:0000256" key="10">
    <source>
        <dbReference type="RuleBase" id="RU366030"/>
    </source>
</evidence>
<dbReference type="InterPro" id="IPR016163">
    <property type="entry name" value="Ald_DH_C"/>
</dbReference>
<dbReference type="CDD" id="cd07123">
    <property type="entry name" value="ALDH_F4-17_P5CDH"/>
    <property type="match status" value="1"/>
</dbReference>
<sequence length="554" mass="61797">MSQPQVANLGIFKIPEIRNEPMKTYSPHSEERAKLQAALKELRKKAPIEIPILVNGEEIRTGKIEEQRIPSDHATVLAKYHAADHATIDKAIKGALTAKVNWEALPFNDRATIFLKAADLLSVKYRYKLLAATMLGQGKNAWQAEIDAAAELIDFWRFNAKYAQEIYQQQPPINSPGVWNRVEYRPLEGFVYAIAPFNFTAIGGNLPSAPALMGNVVLLKPSPSAVLSNWIVLEILREAGLPDGVIQFVPGPAEDITEQILKSPDFASLHFTGSTHVFKKLWRDIGNNIEIYKSYPRIVGETGGKNFHVIHESANIENAVLQTIRGAFEYAGQKCSATSRVYVADSVWDKFRTTLLTEHAKIKIGPVEDFKNFYGPVIHKASFEKIKRYIEWAKDDASSEIIAGGIYDDSKGYFVHPTIIVTSDPNSKTIAEEIFGQVHLPVLTIYVYKSEDYEKTLDLVNKTSEYALTGALFAQDRYAILLGHNKLRNASGNFYLNEKSTGAMVGQQPFGGARASGTNDKAGSATLLYRFISMRTIKENFINIEDFSYPSNLE</sequence>
<dbReference type="GO" id="GO:0010133">
    <property type="term" value="P:L-proline catabolic process to L-glutamate"/>
    <property type="evidence" value="ECO:0007669"/>
    <property type="project" value="UniProtKB-UniRule"/>
</dbReference>
<dbReference type="PROSITE" id="PS00687">
    <property type="entry name" value="ALDEHYDE_DEHYDR_GLU"/>
    <property type="match status" value="1"/>
</dbReference>
<evidence type="ECO:0000256" key="3">
    <source>
        <dbReference type="ARBA" id="ARBA00023002"/>
    </source>
</evidence>
<dbReference type="InterPro" id="IPR016162">
    <property type="entry name" value="Ald_DH_N"/>
</dbReference>